<evidence type="ECO:0000313" key="4">
    <source>
        <dbReference type="Proteomes" id="UP000191901"/>
    </source>
</evidence>
<evidence type="ECO:0000256" key="2">
    <source>
        <dbReference type="SAM" id="Phobius"/>
    </source>
</evidence>
<protein>
    <submittedName>
        <fullName evidence="3">Uncharacterized protein</fullName>
    </submittedName>
</protein>
<organism evidence="3 4">
    <name type="scientific">Halomicronema hongdechloris C2206</name>
    <dbReference type="NCBI Taxonomy" id="1641165"/>
    <lineage>
        <taxon>Bacteria</taxon>
        <taxon>Bacillati</taxon>
        <taxon>Cyanobacteriota</taxon>
        <taxon>Cyanophyceae</taxon>
        <taxon>Nodosilineales</taxon>
        <taxon>Nodosilineaceae</taxon>
        <taxon>Halomicronema</taxon>
    </lineage>
</organism>
<keyword evidence="4" id="KW-1185">Reference proteome</keyword>
<dbReference type="EMBL" id="CP021983">
    <property type="protein sequence ID" value="ASC70095.1"/>
    <property type="molecule type" value="Genomic_DNA"/>
</dbReference>
<keyword evidence="2" id="KW-0812">Transmembrane</keyword>
<dbReference type="RefSeq" id="WP_080806296.1">
    <property type="nucleotide sequence ID" value="NZ_CP021983.2"/>
</dbReference>
<evidence type="ECO:0000256" key="1">
    <source>
        <dbReference type="SAM" id="MobiDB-lite"/>
    </source>
</evidence>
<accession>A0A1Z3HIG8</accession>
<reference evidence="3 4" key="1">
    <citation type="journal article" date="2016" name="Biochim. Biophys. Acta">
        <title>Characterization of red-shifted phycobilisomes isolated from the chlorophyll f-containing cyanobacterium Halomicronema hongdechloris.</title>
        <authorList>
            <person name="Li Y."/>
            <person name="Lin Y."/>
            <person name="Garvey C.J."/>
            <person name="Birch D."/>
            <person name="Corkery R.W."/>
            <person name="Loughlin P.C."/>
            <person name="Scheer H."/>
            <person name="Willows R.D."/>
            <person name="Chen M."/>
        </authorList>
    </citation>
    <scope>NUCLEOTIDE SEQUENCE [LARGE SCALE GENOMIC DNA]</scope>
    <source>
        <strain evidence="3 4">C2206</strain>
    </source>
</reference>
<name>A0A1Z3HIG8_9CYAN</name>
<dbReference type="Proteomes" id="UP000191901">
    <property type="component" value="Chromosome"/>
</dbReference>
<dbReference type="STRING" id="1641165.XM38_04675"/>
<feature type="compositionally biased region" description="Polar residues" evidence="1">
    <location>
        <begin position="1"/>
        <end position="13"/>
    </location>
</feature>
<feature type="region of interest" description="Disordered" evidence="1">
    <location>
        <begin position="1"/>
        <end position="21"/>
    </location>
</feature>
<proteinExistence type="predicted"/>
<dbReference type="KEGG" id="hhg:XM38_010250"/>
<keyword evidence="2" id="KW-0472">Membrane</keyword>
<gene>
    <name evidence="3" type="ORF">XM38_010250</name>
</gene>
<dbReference type="AlphaFoldDB" id="A0A1Z3HIG8"/>
<sequence length="101" mass="10929">MSMQPSAFDNQGSVAADRPTGHDSGIFWTPLLRSLGWSLPATATEGLCSCLNWLYRTGQRHTFSQGVLDRSAATYREVLLLVSMNAVARFAATLILAAALQ</sequence>
<keyword evidence="2" id="KW-1133">Transmembrane helix</keyword>
<feature type="transmembrane region" description="Helical" evidence="2">
    <location>
        <begin position="78"/>
        <end position="100"/>
    </location>
</feature>
<evidence type="ECO:0000313" key="3">
    <source>
        <dbReference type="EMBL" id="ASC70095.1"/>
    </source>
</evidence>